<dbReference type="AlphaFoldDB" id="A0AA95HBM4"/>
<dbReference type="InterPro" id="IPR011460">
    <property type="entry name" value="Lcl_C"/>
</dbReference>
<proteinExistence type="predicted"/>
<reference evidence="3" key="2">
    <citation type="submission" date="2023-04" db="EMBL/GenBank/DDBJ databases">
        <authorList>
            <person name="Beletskiy A.V."/>
            <person name="Mardanov A.V."/>
            <person name="Ravin N.V."/>
        </authorList>
    </citation>
    <scope>NUCLEOTIDE SEQUENCE</scope>
    <source>
        <strain evidence="3">GKL-02</strain>
    </source>
</reference>
<dbReference type="KEGG" id="tput:QJT81_00130"/>
<dbReference type="PANTHER" id="PTHR35812:SF1">
    <property type="entry name" value="LIPOPROTEIN"/>
    <property type="match status" value="1"/>
</dbReference>
<name>A0AA95HBM4_9GAMM</name>
<dbReference type="PANTHER" id="PTHR35812">
    <property type="entry name" value="LIPOPROTEIN"/>
    <property type="match status" value="1"/>
</dbReference>
<dbReference type="EMBL" id="CP124756">
    <property type="protein sequence ID" value="WGZ94432.1"/>
    <property type="molecule type" value="Genomic_DNA"/>
</dbReference>
<dbReference type="Pfam" id="PF07603">
    <property type="entry name" value="Lcl_C"/>
    <property type="match status" value="2"/>
</dbReference>
<feature type="domain" description="Lcl C-terminal" evidence="2">
    <location>
        <begin position="341"/>
        <end position="475"/>
    </location>
</feature>
<feature type="domain" description="Lcl C-terminal" evidence="2">
    <location>
        <begin position="181"/>
        <end position="319"/>
    </location>
</feature>
<feature type="region of interest" description="Disordered" evidence="1">
    <location>
        <begin position="43"/>
        <end position="74"/>
    </location>
</feature>
<evidence type="ECO:0000313" key="3">
    <source>
        <dbReference type="EMBL" id="WGZ94432.1"/>
    </source>
</evidence>
<sequence>MASPQESVGRVAGLARKGNCPPLLSVLTLLSVLLLAGCDSGGGGATPAETSAGEGGMQSGGEIADSGVVPPSPSGKLNDTGITFCSDYAIDHSDNYNRDVACSLLSDADGDPVPPANRIDGAGKPTGQDGHVGRDVTHPDNSDGHAGFSFTKIGTNGRTLAIQDQLWSDWGSESMGLKWSCVKDNVTGLIWEVKQSTPDGRDAVDAHPYPLHDPDDTYTWNNAGAYVKQVNTKGWCGANDWRLPTINELESITDLGRSYPSLDMAYFPNTAFPSTAVSSSSPHWSATPSGATKAWKLYASFGVRMTDERSGSAYVRLVRSGHQVAAPQCIPDSDFTVHDDGTVTHKPTGLMWKRCLEGQPFSDNGTFDYQDDSCTGTVGAFNWSTALANSGSNFAGYADWRLPNIKELSSIVEFCREKPAINTSIFPGLSQQQVWSSSPDIRLQTSEGMSWVADFDNGKNSPMFSAKRIGVRLVRSTAP</sequence>
<accession>A0AA95HBM4</accession>
<reference evidence="3" key="1">
    <citation type="journal article" date="2023" name="Int. J. Mol. Sci.">
        <title>Metagenomics Revealed a New Genus 'Candidatus Thiocaldithrix dubininis' gen. nov., sp. nov. and a New Species 'Candidatus Thiothrix putei' sp. nov. in the Family Thiotrichaceae, Some Members of Which Have Traits of Both Na+- and H+-Motive Energetics.</title>
        <authorList>
            <person name="Ravin N.V."/>
            <person name="Muntyan M.S."/>
            <person name="Smolyakov D.D."/>
            <person name="Rudenko T.S."/>
            <person name="Beletsky A.V."/>
            <person name="Mardanov A.V."/>
            <person name="Grabovich M.Y."/>
        </authorList>
    </citation>
    <scope>NUCLEOTIDE SEQUENCE</scope>
    <source>
        <strain evidence="3">GKL-02</strain>
    </source>
</reference>
<gene>
    <name evidence="3" type="ORF">QJT81_00130</name>
</gene>
<evidence type="ECO:0000256" key="1">
    <source>
        <dbReference type="SAM" id="MobiDB-lite"/>
    </source>
</evidence>
<dbReference type="Proteomes" id="UP001301326">
    <property type="component" value="Chromosome"/>
</dbReference>
<protein>
    <submittedName>
        <fullName evidence="3">DUF1566 domain-containing protein</fullName>
    </submittedName>
</protein>
<organism evidence="3">
    <name type="scientific">Candidatus Thiothrix putei</name>
    <dbReference type="NCBI Taxonomy" id="3080811"/>
    <lineage>
        <taxon>Bacteria</taxon>
        <taxon>Pseudomonadati</taxon>
        <taxon>Pseudomonadota</taxon>
        <taxon>Gammaproteobacteria</taxon>
        <taxon>Thiotrichales</taxon>
        <taxon>Thiotrichaceae</taxon>
        <taxon>Thiothrix</taxon>
    </lineage>
</organism>
<evidence type="ECO:0000259" key="2">
    <source>
        <dbReference type="Pfam" id="PF07603"/>
    </source>
</evidence>